<dbReference type="GO" id="GO:0003755">
    <property type="term" value="F:peptidyl-prolyl cis-trans isomerase activity"/>
    <property type="evidence" value="ECO:0007669"/>
    <property type="project" value="UniProtKB-KW"/>
</dbReference>
<protein>
    <submittedName>
        <fullName evidence="5">Peptidylprolyl isomerase</fullName>
    </submittedName>
</protein>
<dbReference type="Pfam" id="PF00639">
    <property type="entry name" value="Rotamase"/>
    <property type="match status" value="2"/>
</dbReference>
<keyword evidence="1 3" id="KW-0732">Signal</keyword>
<proteinExistence type="predicted"/>
<dbReference type="RefSeq" id="WP_160633622.1">
    <property type="nucleotide sequence ID" value="NZ_WWNE01000008.1"/>
</dbReference>
<dbReference type="EMBL" id="WWNE01000008">
    <property type="protein sequence ID" value="NBG66669.1"/>
    <property type="molecule type" value="Genomic_DNA"/>
</dbReference>
<keyword evidence="6" id="KW-1185">Reference proteome</keyword>
<feature type="domain" description="PpiC" evidence="4">
    <location>
        <begin position="179"/>
        <end position="279"/>
    </location>
</feature>
<dbReference type="InterPro" id="IPR000297">
    <property type="entry name" value="PPIase_PpiC"/>
</dbReference>
<sequence>MKIKMIKAITTIGLMMVLAFSNSLVAQPENRQVIDEVIAIVGDEIVTKSSLETQYLQYLSQGEKVTDDLRCIIMEDLLFQKLLLNQAKIDSIEVSDGQVESEMERRLRYFIGQIGSEKALEAYYKKSIDQIKSELRESLKEQLLVQTMQDKITADVSVTPSEVAEFFHSFPKDSLPLINSEVEVAQIVKYAPISEESKEYAKERLREFKERIRKGEKLSTLAVLYSDDKGSAKKGGEIGYIGRAEVEPEFAQAAFKLKPGQVSEVFSTRYGYHIVELIDRKGEKVNVRHILIKPTIDYAGLERLKKELDSVAKVVENDTITFSQMAQKYSEDEDSKNNGGLILNPYSGTSVFQADQLDPSFFFVIDKMQVGEISTAFSTSDQRNREGYRIIKLIKRTEPHTANLNDDYQKLKNVATQQKEQEVVQKWIQDRLETSYIKMNEKYTDCDYRNNWLKKSPQ</sequence>
<dbReference type="PANTHER" id="PTHR47637">
    <property type="entry name" value="CHAPERONE SURA"/>
    <property type="match status" value="1"/>
</dbReference>
<dbReference type="InterPro" id="IPR046357">
    <property type="entry name" value="PPIase_dom_sf"/>
</dbReference>
<evidence type="ECO:0000313" key="5">
    <source>
        <dbReference type="EMBL" id="NBG66669.1"/>
    </source>
</evidence>
<keyword evidence="2" id="KW-0697">Rotamase</keyword>
<organism evidence="5 6">
    <name type="scientific">Acidiluteibacter ferrifornacis</name>
    <dbReference type="NCBI Taxonomy" id="2692424"/>
    <lineage>
        <taxon>Bacteria</taxon>
        <taxon>Pseudomonadati</taxon>
        <taxon>Bacteroidota</taxon>
        <taxon>Flavobacteriia</taxon>
        <taxon>Flavobacteriales</taxon>
        <taxon>Cryomorphaceae</taxon>
        <taxon>Acidiluteibacter</taxon>
    </lineage>
</organism>
<evidence type="ECO:0000256" key="1">
    <source>
        <dbReference type="ARBA" id="ARBA00022729"/>
    </source>
</evidence>
<feature type="chain" id="PRO_5026905904" evidence="3">
    <location>
        <begin position="27"/>
        <end position="458"/>
    </location>
</feature>
<dbReference type="AlphaFoldDB" id="A0A6N9NLD6"/>
<dbReference type="SUPFAM" id="SSF109998">
    <property type="entry name" value="Triger factor/SurA peptide-binding domain-like"/>
    <property type="match status" value="1"/>
</dbReference>
<accession>A0A6N9NLD6</accession>
<reference evidence="5 6" key="1">
    <citation type="submission" date="2019-12" db="EMBL/GenBank/DDBJ databases">
        <authorList>
            <person name="Zhao J."/>
        </authorList>
    </citation>
    <scope>NUCLEOTIDE SEQUENCE [LARGE SCALE GENOMIC DNA]</scope>
    <source>
        <strain evidence="5 6">S-15</strain>
    </source>
</reference>
<evidence type="ECO:0000256" key="3">
    <source>
        <dbReference type="SAM" id="SignalP"/>
    </source>
</evidence>
<gene>
    <name evidence="5" type="ORF">GQN54_11135</name>
</gene>
<evidence type="ECO:0000313" key="6">
    <source>
        <dbReference type="Proteomes" id="UP000470771"/>
    </source>
</evidence>
<dbReference type="Gene3D" id="1.10.4030.10">
    <property type="entry name" value="Porin chaperone SurA, peptide-binding domain"/>
    <property type="match status" value="1"/>
</dbReference>
<dbReference type="PANTHER" id="PTHR47637:SF1">
    <property type="entry name" value="CHAPERONE SURA"/>
    <property type="match status" value="1"/>
</dbReference>
<dbReference type="SUPFAM" id="SSF54534">
    <property type="entry name" value="FKBP-like"/>
    <property type="match status" value="2"/>
</dbReference>
<comment type="caution">
    <text evidence="5">The sequence shown here is derived from an EMBL/GenBank/DDBJ whole genome shotgun (WGS) entry which is preliminary data.</text>
</comment>
<feature type="signal peptide" evidence="3">
    <location>
        <begin position="1"/>
        <end position="26"/>
    </location>
</feature>
<dbReference type="PROSITE" id="PS50198">
    <property type="entry name" value="PPIC_PPIASE_2"/>
    <property type="match status" value="2"/>
</dbReference>
<keyword evidence="2 5" id="KW-0413">Isomerase</keyword>
<dbReference type="InterPro" id="IPR027304">
    <property type="entry name" value="Trigger_fact/SurA_dom_sf"/>
</dbReference>
<dbReference type="Gene3D" id="3.10.50.40">
    <property type="match status" value="2"/>
</dbReference>
<evidence type="ECO:0000259" key="4">
    <source>
        <dbReference type="PROSITE" id="PS50198"/>
    </source>
</evidence>
<name>A0A6N9NLD6_9FLAO</name>
<feature type="domain" description="PpiC" evidence="4">
    <location>
        <begin position="282"/>
        <end position="395"/>
    </location>
</feature>
<dbReference type="Proteomes" id="UP000470771">
    <property type="component" value="Unassembled WGS sequence"/>
</dbReference>
<evidence type="ECO:0000256" key="2">
    <source>
        <dbReference type="PROSITE-ProRule" id="PRU00278"/>
    </source>
</evidence>
<dbReference type="InterPro" id="IPR050280">
    <property type="entry name" value="OMP_Chaperone_SurA"/>
</dbReference>